<dbReference type="InParanoid" id="A0A1Z5R1H9"/>
<evidence type="ECO:0000256" key="1">
    <source>
        <dbReference type="ARBA" id="ARBA00023015"/>
    </source>
</evidence>
<dbReference type="NCBIfam" id="TIGR01557">
    <property type="entry name" value="myb_SHAQKYF"/>
    <property type="match status" value="1"/>
</dbReference>
<evidence type="ECO:0000313" key="9">
    <source>
        <dbReference type="EMBL" id="OQU77389.1"/>
    </source>
</evidence>
<accession>A0A1Z5R1H9</accession>
<dbReference type="Pfam" id="PF23671">
    <property type="entry name" value="HTH_70"/>
    <property type="match status" value="1"/>
</dbReference>
<evidence type="ECO:0000313" key="10">
    <source>
        <dbReference type="Proteomes" id="UP000000768"/>
    </source>
</evidence>
<dbReference type="AlphaFoldDB" id="A0A1Z5R1H9"/>
<dbReference type="InterPro" id="IPR009057">
    <property type="entry name" value="Homeodomain-like_sf"/>
</dbReference>
<keyword evidence="10" id="KW-1185">Reference proteome</keyword>
<dbReference type="CDD" id="cd00167">
    <property type="entry name" value="SANT"/>
    <property type="match status" value="1"/>
</dbReference>
<dbReference type="Gene3D" id="1.10.10.60">
    <property type="entry name" value="Homeodomain-like"/>
    <property type="match status" value="1"/>
</dbReference>
<dbReference type="SUPFAM" id="SSF46689">
    <property type="entry name" value="Homeodomain-like"/>
    <property type="match status" value="1"/>
</dbReference>
<dbReference type="PROSITE" id="PS51293">
    <property type="entry name" value="SANT"/>
    <property type="match status" value="1"/>
</dbReference>
<feature type="domain" description="Myb-like" evidence="6">
    <location>
        <begin position="103"/>
        <end position="147"/>
    </location>
</feature>
<organism evidence="9 10">
    <name type="scientific">Sorghum bicolor</name>
    <name type="common">Sorghum</name>
    <name type="synonym">Sorghum vulgare</name>
    <dbReference type="NCBI Taxonomy" id="4558"/>
    <lineage>
        <taxon>Eukaryota</taxon>
        <taxon>Viridiplantae</taxon>
        <taxon>Streptophyta</taxon>
        <taxon>Embryophyta</taxon>
        <taxon>Tracheophyta</taxon>
        <taxon>Spermatophyta</taxon>
        <taxon>Magnoliopsida</taxon>
        <taxon>Liliopsida</taxon>
        <taxon>Poales</taxon>
        <taxon>Poaceae</taxon>
        <taxon>PACMAD clade</taxon>
        <taxon>Panicoideae</taxon>
        <taxon>Andropogonodae</taxon>
        <taxon>Andropogoneae</taxon>
        <taxon>Sorghinae</taxon>
        <taxon>Sorghum</taxon>
    </lineage>
</organism>
<dbReference type="InterPro" id="IPR001005">
    <property type="entry name" value="SANT/Myb"/>
</dbReference>
<sequence>MDPNLNGVWSGSEIDMVRSFIASHNTNNTYTSDTNKKHNDIVDELQARLLGKEKQHQDTNMENMDMFHGYILDDVVSMNMVEEPPRKLNSVPKKKRKHPVIAWTHDEHKNFLRGLEVYGRGSWKNISRYFVPTRTPIQICSHAQKYFQRKECTTRKQRFSINDVGLYDTEPWVQKNSSSLEALAFGHSAYNTNNYDIEGQHAVLNKLTHASEVSTTRGQHIIGSSSKDPMMVQSNSPGWVGPTFPNGANNTNYFGLQHDAMNNLTCVDQVSNNQVATWTRGEQETTSLVPPMTVQNTSHRWEVFPIDGSACNKNYYVFDGQQVPMNNITGGQPW</sequence>
<dbReference type="Gramene" id="OQU77389">
    <property type="protein sequence ID" value="OQU77389"/>
    <property type="gene ID" value="SORBI_3009G039600"/>
</dbReference>
<dbReference type="Pfam" id="PF00249">
    <property type="entry name" value="Myb_DNA-binding"/>
    <property type="match status" value="1"/>
</dbReference>
<dbReference type="PROSITE" id="PS51294">
    <property type="entry name" value="HTH_MYB"/>
    <property type="match status" value="1"/>
</dbReference>
<dbReference type="GO" id="GO:0003677">
    <property type="term" value="F:DNA binding"/>
    <property type="evidence" value="ECO:0007669"/>
    <property type="project" value="UniProtKB-KW"/>
</dbReference>
<dbReference type="PANTHER" id="PTHR44042:SF32">
    <property type="entry name" value="MYB DNA-BINDING DOMAIN SUPERFAMILY PROTEIN-RELATED"/>
    <property type="match status" value="1"/>
</dbReference>
<keyword evidence="5" id="KW-0175">Coiled coil</keyword>
<feature type="coiled-coil region" evidence="5">
    <location>
        <begin position="35"/>
        <end position="62"/>
    </location>
</feature>
<gene>
    <name evidence="9" type="ORF">SORBI_3009G039600</name>
</gene>
<protein>
    <submittedName>
        <fullName evidence="9">Uncharacterized protein</fullName>
    </submittedName>
</protein>
<keyword evidence="4" id="KW-0539">Nucleus</keyword>
<evidence type="ECO:0000256" key="2">
    <source>
        <dbReference type="ARBA" id="ARBA00023125"/>
    </source>
</evidence>
<dbReference type="InterPro" id="IPR056195">
    <property type="entry name" value="HTH_70"/>
</dbReference>
<evidence type="ECO:0000256" key="5">
    <source>
        <dbReference type="SAM" id="Coils"/>
    </source>
</evidence>
<keyword evidence="1" id="KW-0805">Transcription regulation</keyword>
<feature type="domain" description="HTH myb-type" evidence="8">
    <location>
        <begin position="102"/>
        <end position="151"/>
    </location>
</feature>
<reference evidence="10" key="2">
    <citation type="journal article" date="2018" name="Plant J.">
        <title>The Sorghum bicolor reference genome: improved assembly, gene annotations, a transcriptome atlas, and signatures of genome organization.</title>
        <authorList>
            <person name="McCormick R.F."/>
            <person name="Truong S.K."/>
            <person name="Sreedasyam A."/>
            <person name="Jenkins J."/>
            <person name="Shu S."/>
            <person name="Sims D."/>
            <person name="Kennedy M."/>
            <person name="Amirebrahimi M."/>
            <person name="Weers B.D."/>
            <person name="McKinley B."/>
            <person name="Mattison A."/>
            <person name="Morishige D.T."/>
            <person name="Grimwood J."/>
            <person name="Schmutz J."/>
            <person name="Mullet J.E."/>
        </authorList>
    </citation>
    <scope>NUCLEOTIDE SEQUENCE [LARGE SCALE GENOMIC DNA]</scope>
    <source>
        <strain evidence="10">cv. BTx623</strain>
    </source>
</reference>
<feature type="domain" description="SANT" evidence="7">
    <location>
        <begin position="103"/>
        <end position="151"/>
    </location>
</feature>
<dbReference type="Proteomes" id="UP000000768">
    <property type="component" value="Chromosome 9"/>
</dbReference>
<dbReference type="eggNOG" id="KOG0724">
    <property type="taxonomic scope" value="Eukaryota"/>
</dbReference>
<evidence type="ECO:0000259" key="7">
    <source>
        <dbReference type="PROSITE" id="PS51293"/>
    </source>
</evidence>
<dbReference type="SMART" id="SM00717">
    <property type="entry name" value="SANT"/>
    <property type="match status" value="1"/>
</dbReference>
<dbReference type="PROSITE" id="PS50090">
    <property type="entry name" value="MYB_LIKE"/>
    <property type="match status" value="1"/>
</dbReference>
<evidence type="ECO:0000259" key="8">
    <source>
        <dbReference type="PROSITE" id="PS51294"/>
    </source>
</evidence>
<dbReference type="EMBL" id="CM000768">
    <property type="protein sequence ID" value="OQU77389.1"/>
    <property type="molecule type" value="Genomic_DNA"/>
</dbReference>
<dbReference type="PANTHER" id="PTHR44042">
    <property type="entry name" value="DUPLICATED HOMEODOMAIN-LIKE SUPERFAMILY PROTEIN-RELATED"/>
    <property type="match status" value="1"/>
</dbReference>
<dbReference type="FunCoup" id="A0A1Z5R1H9">
    <property type="interactions" value="806"/>
</dbReference>
<dbReference type="InterPro" id="IPR017884">
    <property type="entry name" value="SANT_dom"/>
</dbReference>
<keyword evidence="2" id="KW-0238">DNA-binding</keyword>
<evidence type="ECO:0000256" key="3">
    <source>
        <dbReference type="ARBA" id="ARBA00023163"/>
    </source>
</evidence>
<name>A0A1Z5R1H9_SORBI</name>
<evidence type="ECO:0000256" key="4">
    <source>
        <dbReference type="ARBA" id="ARBA00023242"/>
    </source>
</evidence>
<dbReference type="InterPro" id="IPR006447">
    <property type="entry name" value="Myb_dom_plants"/>
</dbReference>
<dbReference type="InterPro" id="IPR017930">
    <property type="entry name" value="Myb_dom"/>
</dbReference>
<evidence type="ECO:0000259" key="6">
    <source>
        <dbReference type="PROSITE" id="PS50090"/>
    </source>
</evidence>
<proteinExistence type="predicted"/>
<keyword evidence="3" id="KW-0804">Transcription</keyword>
<reference evidence="9 10" key="1">
    <citation type="journal article" date="2009" name="Nature">
        <title>The Sorghum bicolor genome and the diversification of grasses.</title>
        <authorList>
            <person name="Paterson A.H."/>
            <person name="Bowers J.E."/>
            <person name="Bruggmann R."/>
            <person name="Dubchak I."/>
            <person name="Grimwood J."/>
            <person name="Gundlach H."/>
            <person name="Haberer G."/>
            <person name="Hellsten U."/>
            <person name="Mitros T."/>
            <person name="Poliakov A."/>
            <person name="Schmutz J."/>
            <person name="Spannagl M."/>
            <person name="Tang H."/>
            <person name="Wang X."/>
            <person name="Wicker T."/>
            <person name="Bharti A.K."/>
            <person name="Chapman J."/>
            <person name="Feltus F.A."/>
            <person name="Gowik U."/>
            <person name="Grigoriev I.V."/>
            <person name="Lyons E."/>
            <person name="Maher C.A."/>
            <person name="Martis M."/>
            <person name="Narechania A."/>
            <person name="Otillar R.P."/>
            <person name="Penning B.W."/>
            <person name="Salamov A.A."/>
            <person name="Wang Y."/>
            <person name="Zhang L."/>
            <person name="Carpita N.C."/>
            <person name="Freeling M."/>
            <person name="Gingle A.R."/>
            <person name="Hash C.T."/>
            <person name="Keller B."/>
            <person name="Klein P."/>
            <person name="Kresovich S."/>
            <person name="McCann M.C."/>
            <person name="Ming R."/>
            <person name="Peterson D.G."/>
            <person name="Mehboob-ur-Rahman"/>
            <person name="Ware D."/>
            <person name="Westhoff P."/>
            <person name="Mayer K.F."/>
            <person name="Messing J."/>
            <person name="Rokhsar D.S."/>
        </authorList>
    </citation>
    <scope>NUCLEOTIDE SEQUENCE [LARGE SCALE GENOMIC DNA]</scope>
    <source>
        <strain evidence="10">cv. BTx623</strain>
    </source>
</reference>